<proteinExistence type="predicted"/>
<evidence type="ECO:0000313" key="2">
    <source>
        <dbReference type="Proteomes" id="UP000541444"/>
    </source>
</evidence>
<comment type="caution">
    <text evidence="1">The sequence shown here is derived from an EMBL/GenBank/DDBJ whole genome shotgun (WGS) entry which is preliminary data.</text>
</comment>
<reference evidence="1 2" key="1">
    <citation type="journal article" date="2020" name="IScience">
        <title>Genome Sequencing of the Endangered Kingdonia uniflora (Circaeasteraceae, Ranunculales) Reveals Potential Mechanisms of Evolutionary Specialization.</title>
        <authorList>
            <person name="Sun Y."/>
            <person name="Deng T."/>
            <person name="Zhang A."/>
            <person name="Moore M.J."/>
            <person name="Landis J.B."/>
            <person name="Lin N."/>
            <person name="Zhang H."/>
            <person name="Zhang X."/>
            <person name="Huang J."/>
            <person name="Zhang X."/>
            <person name="Sun H."/>
            <person name="Wang H."/>
        </authorList>
    </citation>
    <scope>NUCLEOTIDE SEQUENCE [LARGE SCALE GENOMIC DNA]</scope>
    <source>
        <strain evidence="1">TB1705</strain>
        <tissue evidence="1">Leaf</tissue>
    </source>
</reference>
<dbReference type="AlphaFoldDB" id="A0A7J7N858"/>
<dbReference type="Proteomes" id="UP000541444">
    <property type="component" value="Unassembled WGS sequence"/>
</dbReference>
<accession>A0A7J7N858</accession>
<name>A0A7J7N858_9MAGN</name>
<evidence type="ECO:0000313" key="1">
    <source>
        <dbReference type="EMBL" id="KAF6163214.1"/>
    </source>
</evidence>
<sequence length="75" mass="8925">NTKPRQIWHTTVSHIKITVNCQRKITRTQLRIELVLFLKTWCLRTNFSYLGTIRCYIITFRGIYALIATYSTLEC</sequence>
<protein>
    <submittedName>
        <fullName evidence="1">Uncharacterized protein</fullName>
    </submittedName>
</protein>
<organism evidence="1 2">
    <name type="scientific">Kingdonia uniflora</name>
    <dbReference type="NCBI Taxonomy" id="39325"/>
    <lineage>
        <taxon>Eukaryota</taxon>
        <taxon>Viridiplantae</taxon>
        <taxon>Streptophyta</taxon>
        <taxon>Embryophyta</taxon>
        <taxon>Tracheophyta</taxon>
        <taxon>Spermatophyta</taxon>
        <taxon>Magnoliopsida</taxon>
        <taxon>Ranunculales</taxon>
        <taxon>Circaeasteraceae</taxon>
        <taxon>Kingdonia</taxon>
    </lineage>
</organism>
<gene>
    <name evidence="1" type="ORF">GIB67_025078</name>
</gene>
<keyword evidence="2" id="KW-1185">Reference proteome</keyword>
<dbReference type="EMBL" id="JACGCM010000999">
    <property type="protein sequence ID" value="KAF6163214.1"/>
    <property type="molecule type" value="Genomic_DNA"/>
</dbReference>
<feature type="non-terminal residue" evidence="1">
    <location>
        <position position="1"/>
    </location>
</feature>